<dbReference type="GO" id="GO:0043066">
    <property type="term" value="P:negative regulation of apoptotic process"/>
    <property type="evidence" value="ECO:0007669"/>
    <property type="project" value="TreeGrafter"/>
</dbReference>
<dbReference type="PANTHER" id="PTHR45640:SF7">
    <property type="entry name" value="HEAT SHOCK PROTEIN BETA-1"/>
    <property type="match status" value="1"/>
</dbReference>
<dbReference type="GO" id="GO:0005634">
    <property type="term" value="C:nucleus"/>
    <property type="evidence" value="ECO:0007669"/>
    <property type="project" value="TreeGrafter"/>
</dbReference>
<evidence type="ECO:0000256" key="2">
    <source>
        <dbReference type="RuleBase" id="RU003616"/>
    </source>
</evidence>
<proteinExistence type="inferred from homology"/>
<dbReference type="InterPro" id="IPR001436">
    <property type="entry name" value="Alpha-crystallin/sHSP_animal"/>
</dbReference>
<dbReference type="GO" id="GO:0009408">
    <property type="term" value="P:response to heat"/>
    <property type="evidence" value="ECO:0007669"/>
    <property type="project" value="TreeGrafter"/>
</dbReference>
<dbReference type="Ensembl" id="ENSCMIT00000033904.1">
    <property type="protein sequence ID" value="ENSCMIP00000033398.1"/>
    <property type="gene ID" value="ENSCMIG00000014252.1"/>
</dbReference>
<dbReference type="CDD" id="cd06526">
    <property type="entry name" value="metazoan_ACD"/>
    <property type="match status" value="1"/>
</dbReference>
<reference evidence="6" key="1">
    <citation type="journal article" date="2006" name="Science">
        <title>Ancient noncoding elements conserved in the human genome.</title>
        <authorList>
            <person name="Venkatesh B."/>
            <person name="Kirkness E.F."/>
            <person name="Loh Y.H."/>
            <person name="Halpern A.L."/>
            <person name="Lee A.P."/>
            <person name="Johnson J."/>
            <person name="Dandona N."/>
            <person name="Viswanathan L.D."/>
            <person name="Tay A."/>
            <person name="Venter J.C."/>
            <person name="Strausberg R.L."/>
            <person name="Brenner S."/>
        </authorList>
    </citation>
    <scope>NUCLEOTIDE SEQUENCE [LARGE SCALE GENOMIC DNA]</scope>
</reference>
<keyword evidence="6" id="KW-1185">Reference proteome</keyword>
<evidence type="ECO:0000313" key="5">
    <source>
        <dbReference type="Ensembl" id="ENSCMIP00000033398.1"/>
    </source>
</evidence>
<dbReference type="PANTHER" id="PTHR45640">
    <property type="entry name" value="HEAT SHOCK PROTEIN HSP-12.2-RELATED"/>
    <property type="match status" value="1"/>
</dbReference>
<dbReference type="PROSITE" id="PS01031">
    <property type="entry name" value="SHSP"/>
    <property type="match status" value="1"/>
</dbReference>
<evidence type="ECO:0000313" key="6">
    <source>
        <dbReference type="Proteomes" id="UP000314986"/>
    </source>
</evidence>
<dbReference type="InterPro" id="IPR008978">
    <property type="entry name" value="HSP20-like_chaperone"/>
</dbReference>
<protein>
    <recommendedName>
        <fullName evidence="4">SHSP domain-containing protein</fullName>
    </recommendedName>
</protein>
<dbReference type="Gene3D" id="2.60.40.790">
    <property type="match status" value="1"/>
</dbReference>
<reference evidence="5" key="5">
    <citation type="submission" date="2025-09" db="UniProtKB">
        <authorList>
            <consortium name="Ensembl"/>
        </authorList>
    </citation>
    <scope>IDENTIFICATION</scope>
</reference>
<evidence type="ECO:0000256" key="1">
    <source>
        <dbReference type="PROSITE-ProRule" id="PRU00285"/>
    </source>
</evidence>
<dbReference type="SUPFAM" id="SSF49764">
    <property type="entry name" value="HSP20-like chaperones"/>
    <property type="match status" value="1"/>
</dbReference>
<accession>A0A4W3J5C8</accession>
<reference evidence="6" key="3">
    <citation type="journal article" date="2014" name="Nature">
        <title>Elephant shark genome provides unique insights into gnathostome evolution.</title>
        <authorList>
            <consortium name="International Elephant Shark Genome Sequencing Consortium"/>
            <person name="Venkatesh B."/>
            <person name="Lee A.P."/>
            <person name="Ravi V."/>
            <person name="Maurya A.K."/>
            <person name="Lian M.M."/>
            <person name="Swann J.B."/>
            <person name="Ohta Y."/>
            <person name="Flajnik M.F."/>
            <person name="Sutoh Y."/>
            <person name="Kasahara M."/>
            <person name="Hoon S."/>
            <person name="Gangu V."/>
            <person name="Roy S.W."/>
            <person name="Irimia M."/>
            <person name="Korzh V."/>
            <person name="Kondrychyn I."/>
            <person name="Lim Z.W."/>
            <person name="Tay B.H."/>
            <person name="Tohari S."/>
            <person name="Kong K.W."/>
            <person name="Ho S."/>
            <person name="Lorente-Galdos B."/>
            <person name="Quilez J."/>
            <person name="Marques-Bonet T."/>
            <person name="Raney B.J."/>
            <person name="Ingham P.W."/>
            <person name="Tay A."/>
            <person name="Hillier L.W."/>
            <person name="Minx P."/>
            <person name="Boehm T."/>
            <person name="Wilson R.K."/>
            <person name="Brenner S."/>
            <person name="Warren W.C."/>
        </authorList>
    </citation>
    <scope>NUCLEOTIDE SEQUENCE [LARGE SCALE GENOMIC DNA]</scope>
</reference>
<evidence type="ECO:0000259" key="4">
    <source>
        <dbReference type="PROSITE" id="PS01031"/>
    </source>
</evidence>
<feature type="compositionally biased region" description="Polar residues" evidence="3">
    <location>
        <begin position="88"/>
        <end position="105"/>
    </location>
</feature>
<dbReference type="Proteomes" id="UP000314986">
    <property type="component" value="Unassembled WGS sequence"/>
</dbReference>
<dbReference type="GO" id="GO:0051082">
    <property type="term" value="F:unfolded protein binding"/>
    <property type="evidence" value="ECO:0007669"/>
    <property type="project" value="TreeGrafter"/>
</dbReference>
<name>A0A4W3J5C8_CALMI</name>
<dbReference type="STRING" id="7868.ENSCMIP00000033398"/>
<organism evidence="5 6">
    <name type="scientific">Callorhinchus milii</name>
    <name type="common">Ghost shark</name>
    <dbReference type="NCBI Taxonomy" id="7868"/>
    <lineage>
        <taxon>Eukaryota</taxon>
        <taxon>Metazoa</taxon>
        <taxon>Chordata</taxon>
        <taxon>Craniata</taxon>
        <taxon>Vertebrata</taxon>
        <taxon>Chondrichthyes</taxon>
        <taxon>Holocephali</taxon>
        <taxon>Chimaeriformes</taxon>
        <taxon>Callorhinchidae</taxon>
        <taxon>Callorhinchus</taxon>
    </lineage>
</organism>
<feature type="region of interest" description="Disordered" evidence="3">
    <location>
        <begin position="88"/>
        <end position="116"/>
    </location>
</feature>
<feature type="domain" description="SHSP" evidence="4">
    <location>
        <begin position="1"/>
        <end position="98"/>
    </location>
</feature>
<evidence type="ECO:0000256" key="3">
    <source>
        <dbReference type="SAM" id="MobiDB-lite"/>
    </source>
</evidence>
<dbReference type="AlphaFoldDB" id="A0A4W3J5C8"/>
<dbReference type="InterPro" id="IPR002068">
    <property type="entry name" value="A-crystallin/Hsp20_dom"/>
</dbReference>
<dbReference type="GO" id="GO:0005737">
    <property type="term" value="C:cytoplasm"/>
    <property type="evidence" value="ECO:0007669"/>
    <property type="project" value="TreeGrafter"/>
</dbReference>
<sequence>VRLHYFSESFSVTLNVGDVNVEEITVKVKDRKLSVSGQHVEIKANGFSFQCFTSEFILPPDLDATALTATISDDHFLKIEGFGTAHISSSSQTEEGSEPQVQTTKKSNRIKLHVKQ</sequence>
<reference evidence="5" key="4">
    <citation type="submission" date="2025-08" db="UniProtKB">
        <authorList>
            <consortium name="Ensembl"/>
        </authorList>
    </citation>
    <scope>IDENTIFICATION</scope>
</reference>
<dbReference type="Pfam" id="PF00011">
    <property type="entry name" value="HSP20"/>
    <property type="match status" value="1"/>
</dbReference>
<reference evidence="6" key="2">
    <citation type="journal article" date="2007" name="PLoS Biol.">
        <title>Survey sequencing and comparative analysis of the elephant shark (Callorhinchus milii) genome.</title>
        <authorList>
            <person name="Venkatesh B."/>
            <person name="Kirkness E.F."/>
            <person name="Loh Y.H."/>
            <person name="Halpern A.L."/>
            <person name="Lee A.P."/>
            <person name="Johnson J."/>
            <person name="Dandona N."/>
            <person name="Viswanathan L.D."/>
            <person name="Tay A."/>
            <person name="Venter J.C."/>
            <person name="Strausberg R.L."/>
            <person name="Brenner S."/>
        </authorList>
    </citation>
    <scope>NUCLEOTIDE SEQUENCE [LARGE SCALE GENOMIC DNA]</scope>
</reference>
<dbReference type="InParanoid" id="A0A4W3J5C8"/>
<feature type="compositionally biased region" description="Basic residues" evidence="3">
    <location>
        <begin position="106"/>
        <end position="116"/>
    </location>
</feature>
<comment type="similarity">
    <text evidence="1 2">Belongs to the small heat shock protein (HSP20) family.</text>
</comment>
<dbReference type="GO" id="GO:0042026">
    <property type="term" value="P:protein refolding"/>
    <property type="evidence" value="ECO:0007669"/>
    <property type="project" value="TreeGrafter"/>
</dbReference>